<dbReference type="EMBL" id="JACHNB010000001">
    <property type="protein sequence ID" value="MBB4745147.1"/>
    <property type="molecule type" value="Genomic_DNA"/>
</dbReference>
<keyword evidence="3" id="KW-1185">Reference proteome</keyword>
<proteinExistence type="predicted"/>
<accession>A0A7W7H7Q4</accession>
<protein>
    <submittedName>
        <fullName evidence="2">CHAT domain-containing protein</fullName>
    </submittedName>
</protein>
<organism evidence="2 3">
    <name type="scientific">Actinoplanes octamycinicus</name>
    <dbReference type="NCBI Taxonomy" id="135948"/>
    <lineage>
        <taxon>Bacteria</taxon>
        <taxon>Bacillati</taxon>
        <taxon>Actinomycetota</taxon>
        <taxon>Actinomycetes</taxon>
        <taxon>Micromonosporales</taxon>
        <taxon>Micromonosporaceae</taxon>
        <taxon>Actinoplanes</taxon>
    </lineage>
</organism>
<feature type="domain" description="CHAT" evidence="1">
    <location>
        <begin position="538"/>
        <end position="826"/>
    </location>
</feature>
<evidence type="ECO:0000259" key="1">
    <source>
        <dbReference type="Pfam" id="PF12770"/>
    </source>
</evidence>
<dbReference type="Proteomes" id="UP000546162">
    <property type="component" value="Unassembled WGS sequence"/>
</dbReference>
<sequence length="827" mass="89201">MPLLRHYRPASIAAHRRLRRRNARDRLREPHRAAAGADLDATVAEARERGDKLALARVLVHRSSFLDRPDDLVEATDLLRAAAGELPADDLVRLFGVAFDLVTLMQAKYARSDDLAGYTAALDTLQTAVARLPGDTEAHAMTAHASAEYLLAQLSTADEPAAEALIRDALWQLDHVLYLAGPALLRELGNVHGTRAELAFHAGQLTAREAVDLCRAGLRVAGWRPARRAPVQVSQASVLLAAATRQFEVRWAVRLFRRAARHGGPKTRLDALTGLARAITAADLSGARPRPAHRIAAAWERAWRANRAGTSDRLLQVSDEWVTWAESTGEVRFGAPAHRAMMAAVPLATGPQYQSRTRDRLLARVRDRAAEAGWWLLRAGDPAGAVVALELGRAVALREITGRDDPAVESALRAAGHDDLAGRYRAAARQLARAERGWAHGDEFTSGLHRAAAAFDAVRREVDGLGLTDAGDLARIRPAAAEGPLVYLAAARAGGYALIVRDDDGEPVPVDLPELTADAVRHQAGLLEDDDDPRRVERLARWLWRHGMRELDGHLGDGELVTIVAVGLLGLLPVHAAAIEDPLTAYGWRALTDRNDFRYAPSARVLRIAQARAAGLASARPAVLAVAAATSELVNVGPEVDVVARLWRDRAAAVTVLPRATGDAVLDQLPRHSVWHFACHGQAAPDRILDSRLLLADGPVTLRDLLRLPPGRGRLAVLSSCESHRIGHELPDEMIGLPGGLLQLGLAGVVAAHWGVNDRVTALLMARFHDLLAAGAASPARALAEAQRWLRGTARPELRAAYPELAAGHLPRLGSPYFWAAFTLTGA</sequence>
<evidence type="ECO:0000313" key="2">
    <source>
        <dbReference type="EMBL" id="MBB4745147.1"/>
    </source>
</evidence>
<dbReference type="Pfam" id="PF12770">
    <property type="entry name" value="CHAT"/>
    <property type="match status" value="1"/>
</dbReference>
<comment type="caution">
    <text evidence="2">The sequence shown here is derived from an EMBL/GenBank/DDBJ whole genome shotgun (WGS) entry which is preliminary data.</text>
</comment>
<dbReference type="InterPro" id="IPR024983">
    <property type="entry name" value="CHAT_dom"/>
</dbReference>
<dbReference type="RefSeq" id="WP_185045428.1">
    <property type="nucleotide sequence ID" value="NZ_BAABFG010000005.1"/>
</dbReference>
<reference evidence="2 3" key="1">
    <citation type="submission" date="2020-08" db="EMBL/GenBank/DDBJ databases">
        <title>Sequencing the genomes of 1000 actinobacteria strains.</title>
        <authorList>
            <person name="Klenk H.-P."/>
        </authorList>
    </citation>
    <scope>NUCLEOTIDE SEQUENCE [LARGE SCALE GENOMIC DNA]</scope>
    <source>
        <strain evidence="2 3">DSM 45809</strain>
    </source>
</reference>
<evidence type="ECO:0000313" key="3">
    <source>
        <dbReference type="Proteomes" id="UP000546162"/>
    </source>
</evidence>
<name>A0A7W7H7Q4_9ACTN</name>
<dbReference type="AlphaFoldDB" id="A0A7W7H7Q4"/>
<gene>
    <name evidence="2" type="ORF">BJY16_008606</name>
</gene>